<gene>
    <name evidence="2" type="ordered locus">TTX_1323</name>
</gene>
<protein>
    <submittedName>
        <fullName evidence="2">NifX family iron-molybdenum cluster-binding protein</fullName>
    </submittedName>
</protein>
<dbReference type="KEGG" id="ttn:TTX_1323"/>
<dbReference type="Pfam" id="PF02579">
    <property type="entry name" value="Nitro_FeMo-Co"/>
    <property type="match status" value="1"/>
</dbReference>
<dbReference type="AlphaFoldDB" id="G4RK65"/>
<dbReference type="PATRIC" id="fig|768679.9.peg.1342"/>
<dbReference type="OrthoDB" id="23842at2157"/>
<accession>G4RK65</accession>
<dbReference type="CDD" id="cd00562">
    <property type="entry name" value="NifX_NifB"/>
    <property type="match status" value="1"/>
</dbReference>
<dbReference type="eggNOG" id="arCOG02737">
    <property type="taxonomic scope" value="Archaea"/>
</dbReference>
<organism evidence="2 3">
    <name type="scientific">Thermoproteus tenax (strain ATCC 35583 / DSM 2078 / JCM 9277 / NBRC 100435 / Kra 1)</name>
    <dbReference type="NCBI Taxonomy" id="768679"/>
    <lineage>
        <taxon>Archaea</taxon>
        <taxon>Thermoproteota</taxon>
        <taxon>Thermoprotei</taxon>
        <taxon>Thermoproteales</taxon>
        <taxon>Thermoproteaceae</taxon>
        <taxon>Thermoproteus</taxon>
    </lineage>
</organism>
<dbReference type="STRING" id="768679.TTX_1323"/>
<keyword evidence="3" id="KW-1185">Reference proteome</keyword>
<evidence type="ECO:0000259" key="1">
    <source>
        <dbReference type="Pfam" id="PF02579"/>
    </source>
</evidence>
<evidence type="ECO:0000313" key="2">
    <source>
        <dbReference type="EMBL" id="CCC81960.1"/>
    </source>
</evidence>
<dbReference type="Proteomes" id="UP000002654">
    <property type="component" value="Chromosome"/>
</dbReference>
<proteinExistence type="predicted"/>
<dbReference type="Gene3D" id="3.30.420.130">
    <property type="entry name" value="Dinitrogenase iron-molybdenum cofactor biosynthesis domain"/>
    <property type="match status" value="1"/>
</dbReference>
<evidence type="ECO:0000313" key="3">
    <source>
        <dbReference type="Proteomes" id="UP000002654"/>
    </source>
</evidence>
<dbReference type="RefSeq" id="WP_014127215.1">
    <property type="nucleotide sequence ID" value="NC_016070.1"/>
</dbReference>
<feature type="domain" description="Dinitrogenase iron-molybdenum cofactor biosynthesis" evidence="1">
    <location>
        <begin position="16"/>
        <end position="105"/>
    </location>
</feature>
<reference evidence="2 3" key="1">
    <citation type="journal article" date="2011" name="PLoS ONE">
        <title>The complete genome sequence of Thermoproteus tenax: a physiologically versatile member of the Crenarchaeota.</title>
        <authorList>
            <person name="Siebers B."/>
            <person name="Zaparty M."/>
            <person name="Raddatz G."/>
            <person name="Tjaden B."/>
            <person name="Albers S.V."/>
            <person name="Bell S.D."/>
            <person name="Blombach F."/>
            <person name="Kletzin A."/>
            <person name="Kyrpides N."/>
            <person name="Lanz C."/>
            <person name="Plagens A."/>
            <person name="Rampp M."/>
            <person name="Rosinus A."/>
            <person name="von Jan M."/>
            <person name="Makarova K.S."/>
            <person name="Klenk H.P."/>
            <person name="Schuster S.C."/>
            <person name="Hensel R."/>
        </authorList>
    </citation>
    <scope>NUCLEOTIDE SEQUENCE [LARGE SCALE GENOMIC DNA]</scope>
    <source>
        <strain evidence="3">ATCC 35583 / DSM 2078 / JCM 9277 / NBRC 100435 / Kra 1</strain>
    </source>
</reference>
<dbReference type="PaxDb" id="768679-TTX_1323"/>
<dbReference type="EMBL" id="FN869859">
    <property type="protein sequence ID" value="CCC81960.1"/>
    <property type="molecule type" value="Genomic_DNA"/>
</dbReference>
<sequence>MELGITASADGYVFPGHFAHADKFYIYEYDGRGVRLVEVRENPLSRASDLDTEGHAHVGPRAHGVAKYSWLRENALPDVEVIIATAACQTSVDYFTSEGVRVLFTDPAPINMLEKYMGENAEELNRVLGYAD</sequence>
<dbReference type="HOGENOM" id="CLU_1801765_0_0_2"/>
<dbReference type="InterPro" id="IPR003731">
    <property type="entry name" value="Di-Nase_FeMo-co_biosynth"/>
</dbReference>
<dbReference type="GeneID" id="11262205"/>
<name>G4RK65_THETK</name>
<dbReference type="InterPro" id="IPR036105">
    <property type="entry name" value="DiNase_FeMo-co_biosyn_sf"/>
</dbReference>
<dbReference type="SUPFAM" id="SSF53146">
    <property type="entry name" value="Nitrogenase accessory factor-like"/>
    <property type="match status" value="1"/>
</dbReference>